<keyword evidence="1" id="KW-1133">Transmembrane helix</keyword>
<dbReference type="Proteomes" id="UP000014073">
    <property type="component" value="Unassembled WGS sequence"/>
</dbReference>
<organism evidence="2 3">
    <name type="scientific">Phocaeicola coprophilus DSM 18228 = JCM 13818</name>
    <dbReference type="NCBI Taxonomy" id="547042"/>
    <lineage>
        <taxon>Bacteria</taxon>
        <taxon>Pseudomonadati</taxon>
        <taxon>Bacteroidota</taxon>
        <taxon>Bacteroidia</taxon>
        <taxon>Bacteroidales</taxon>
        <taxon>Bacteroidaceae</taxon>
        <taxon>Phocaeicola</taxon>
    </lineage>
</organism>
<proteinExistence type="predicted"/>
<keyword evidence="3" id="KW-1185">Reference proteome</keyword>
<accession>S0FAH9</accession>
<protein>
    <submittedName>
        <fullName evidence="2">Uncharacterized protein</fullName>
    </submittedName>
</protein>
<evidence type="ECO:0000256" key="1">
    <source>
        <dbReference type="SAM" id="Phobius"/>
    </source>
</evidence>
<gene>
    <name evidence="2" type="ORF">BACCOPRO_02970</name>
</gene>
<dbReference type="HOGENOM" id="CLU_3304584_0_0_10"/>
<reference evidence="2 3" key="1">
    <citation type="submission" date="2008-12" db="EMBL/GenBank/DDBJ databases">
        <authorList>
            <person name="Fulton L."/>
            <person name="Clifton S."/>
            <person name="Fulton B."/>
            <person name="Xu J."/>
            <person name="Minx P."/>
            <person name="Pepin K.H."/>
            <person name="Johnson M."/>
            <person name="Bhonagiri V."/>
            <person name="Nash W.E."/>
            <person name="Mardis E.R."/>
            <person name="Wilson R.K."/>
        </authorList>
    </citation>
    <scope>NUCLEOTIDE SEQUENCE [LARGE SCALE GENOMIC DNA]</scope>
    <source>
        <strain evidence="2 3">DSM 18228</strain>
    </source>
</reference>
<dbReference type="EMBL" id="ACBW01000190">
    <property type="protein sequence ID" value="EEF77448.1"/>
    <property type="molecule type" value="Genomic_DNA"/>
</dbReference>
<comment type="caution">
    <text evidence="2">The sequence shown here is derived from an EMBL/GenBank/DDBJ whole genome shotgun (WGS) entry which is preliminary data.</text>
</comment>
<evidence type="ECO:0000313" key="3">
    <source>
        <dbReference type="Proteomes" id="UP000014073"/>
    </source>
</evidence>
<dbReference type="AlphaFoldDB" id="S0FAH9"/>
<keyword evidence="1" id="KW-0812">Transmembrane</keyword>
<name>S0FAH9_9BACT</name>
<evidence type="ECO:0000313" key="2">
    <source>
        <dbReference type="EMBL" id="EEF77448.1"/>
    </source>
</evidence>
<sequence>MYQSLQHASRWKCAEVLYAFFTFCLLNLGIFALSSDSYV</sequence>
<feature type="transmembrane region" description="Helical" evidence="1">
    <location>
        <begin position="16"/>
        <end position="34"/>
    </location>
</feature>
<keyword evidence="1" id="KW-0472">Membrane</keyword>